<feature type="compositionally biased region" description="Basic and acidic residues" evidence="2">
    <location>
        <begin position="28"/>
        <end position="45"/>
    </location>
</feature>
<dbReference type="GO" id="GO:0005634">
    <property type="term" value="C:nucleus"/>
    <property type="evidence" value="ECO:0007669"/>
    <property type="project" value="TreeGrafter"/>
</dbReference>
<protein>
    <recommendedName>
        <fullName evidence="5">Coiled-coil domain containing 137</fullName>
    </recommendedName>
</protein>
<sequence length="294" mass="34283">MVKNKKNKVPDSGKQAGKPGQRQSNAKLQRDGKPKKAKEVDHIQHIPFKLREIMKAKDRMKTGSLKVKKPKKDKSEYFLDGDIPVPHFKRGKRESVKAYVQRMERETKHVMFLSKNQVDRKPEMDASEQERPAHCKSDKKKEYGKMKLQKLQQKKVNKQEDKMEEQMFIDDVPFGEVTMAPPSLSAKPRKAEVKSQVITPCIDHMISHRTMQMVHKILFPFFPHFIVQKASKELLLNSLLGHTAVSTTKPSMAKQRIMEEERERAVEAYRQLKKQKQQQYEARTASMRKLKSLH</sequence>
<dbReference type="PANTHER" id="PTHR21838">
    <property type="entry name" value="COILED-COIL DOMAIN-CONTAINING PROTEIN 137"/>
    <property type="match status" value="1"/>
</dbReference>
<dbReference type="AlphaFoldDB" id="A0AAX7VBL8"/>
<reference evidence="3" key="1">
    <citation type="submission" date="2018-05" db="EMBL/GenBank/DDBJ databases">
        <authorList>
            <person name="Datahose"/>
        </authorList>
    </citation>
    <scope>NUCLEOTIDE SEQUENCE</scope>
</reference>
<keyword evidence="1" id="KW-0175">Coiled coil</keyword>
<dbReference type="GeneTree" id="ENSGT00390000004169"/>
<feature type="coiled-coil region" evidence="1">
    <location>
        <begin position="255"/>
        <end position="282"/>
    </location>
</feature>
<reference evidence="3" key="3">
    <citation type="submission" date="2025-09" db="UniProtKB">
        <authorList>
            <consortium name="Ensembl"/>
        </authorList>
    </citation>
    <scope>IDENTIFICATION</scope>
</reference>
<dbReference type="PANTHER" id="PTHR21838:SF2">
    <property type="entry name" value="COILED-COIL DOMAIN-CONTAINING PROTEIN 137"/>
    <property type="match status" value="1"/>
</dbReference>
<organism evidence="3 4">
    <name type="scientific">Astatotilapia calliptera</name>
    <name type="common">Eastern happy</name>
    <name type="synonym">Chromis callipterus</name>
    <dbReference type="NCBI Taxonomy" id="8154"/>
    <lineage>
        <taxon>Eukaryota</taxon>
        <taxon>Metazoa</taxon>
        <taxon>Chordata</taxon>
        <taxon>Craniata</taxon>
        <taxon>Vertebrata</taxon>
        <taxon>Euteleostomi</taxon>
        <taxon>Actinopterygii</taxon>
        <taxon>Neopterygii</taxon>
        <taxon>Teleostei</taxon>
        <taxon>Neoteleostei</taxon>
        <taxon>Acanthomorphata</taxon>
        <taxon>Ovalentaria</taxon>
        <taxon>Cichlomorphae</taxon>
        <taxon>Cichliformes</taxon>
        <taxon>Cichlidae</taxon>
        <taxon>African cichlids</taxon>
        <taxon>Pseudocrenilabrinae</taxon>
        <taxon>Haplochromini</taxon>
        <taxon>Astatotilapia</taxon>
    </lineage>
</organism>
<reference evidence="3" key="2">
    <citation type="submission" date="2025-08" db="UniProtKB">
        <authorList>
            <consortium name="Ensembl"/>
        </authorList>
    </citation>
    <scope>IDENTIFICATION</scope>
</reference>
<keyword evidence="4" id="KW-1185">Reference proteome</keyword>
<name>A0AAX7VBL8_ASTCA</name>
<evidence type="ECO:0000256" key="2">
    <source>
        <dbReference type="SAM" id="MobiDB-lite"/>
    </source>
</evidence>
<feature type="region of interest" description="Disordered" evidence="2">
    <location>
        <begin position="118"/>
        <end position="139"/>
    </location>
</feature>
<gene>
    <name evidence="3" type="primary">CCDC137</name>
</gene>
<evidence type="ECO:0008006" key="5">
    <source>
        <dbReference type="Google" id="ProtNLM"/>
    </source>
</evidence>
<dbReference type="Ensembl" id="ENSACLT00000047390.1">
    <property type="protein sequence ID" value="ENSACLP00000073811.1"/>
    <property type="gene ID" value="ENSACLG00000037688.1"/>
</dbReference>
<evidence type="ECO:0000313" key="4">
    <source>
        <dbReference type="Proteomes" id="UP000265100"/>
    </source>
</evidence>
<feature type="region of interest" description="Disordered" evidence="2">
    <location>
        <begin position="1"/>
        <end position="45"/>
    </location>
</feature>
<evidence type="ECO:0000256" key="1">
    <source>
        <dbReference type="SAM" id="Coils"/>
    </source>
</evidence>
<dbReference type="InterPro" id="IPR026680">
    <property type="entry name" value="CCDC137"/>
</dbReference>
<dbReference type="Proteomes" id="UP000265100">
    <property type="component" value="Chromosome 4"/>
</dbReference>
<accession>A0AAX7VBL8</accession>
<evidence type="ECO:0000313" key="3">
    <source>
        <dbReference type="Ensembl" id="ENSACLP00000073811.1"/>
    </source>
</evidence>
<proteinExistence type="predicted"/>